<dbReference type="Proteomes" id="UP000267841">
    <property type="component" value="Unassembled WGS sequence"/>
</dbReference>
<name>A0A497XQY5_9AQUI</name>
<dbReference type="Pfam" id="PF02635">
    <property type="entry name" value="DsrE"/>
    <property type="match status" value="1"/>
</dbReference>
<evidence type="ECO:0000313" key="1">
    <source>
        <dbReference type="EMBL" id="RLJ71407.1"/>
    </source>
</evidence>
<dbReference type="AlphaFoldDB" id="A0A497XQY5"/>
<accession>A0A497XQY5</accession>
<comment type="caution">
    <text evidence="1">The sequence shown here is derived from an EMBL/GenBank/DDBJ whole genome shotgun (WGS) entry which is preliminary data.</text>
</comment>
<dbReference type="InterPro" id="IPR027396">
    <property type="entry name" value="DsrEFH-like"/>
</dbReference>
<dbReference type="EMBL" id="RCCJ01000001">
    <property type="protein sequence ID" value="RLJ71407.1"/>
    <property type="molecule type" value="Genomic_DNA"/>
</dbReference>
<reference evidence="1 2" key="1">
    <citation type="submission" date="2018-10" db="EMBL/GenBank/DDBJ databases">
        <title>Genomic Encyclopedia of Archaeal and Bacterial Type Strains, Phase II (KMG-II): from individual species to whole genera.</title>
        <authorList>
            <person name="Goeker M."/>
        </authorList>
    </citation>
    <scope>NUCLEOTIDE SEQUENCE [LARGE SCALE GENOMIC DNA]</scope>
    <source>
        <strain evidence="1 2">DSM 16510</strain>
    </source>
</reference>
<dbReference type="RefSeq" id="WP_121012767.1">
    <property type="nucleotide sequence ID" value="NZ_RCCJ01000001.1"/>
</dbReference>
<sequence length="118" mass="12922">MNKVAIVVLAGKETHESLGRVANALEAVKEFKEAGDEVVLIFDGAGTEWVGELSKEEHLLNPLYKAVKDRVKGVCSFCANAFGVKEEIERTGAPLLSEYDGHPSFKHLISEGYQVITF</sequence>
<keyword evidence="2" id="KW-1185">Reference proteome</keyword>
<organism evidence="1 2">
    <name type="scientific">Hydrogenivirga caldilitoris</name>
    <dbReference type="NCBI Taxonomy" id="246264"/>
    <lineage>
        <taxon>Bacteria</taxon>
        <taxon>Pseudomonadati</taxon>
        <taxon>Aquificota</taxon>
        <taxon>Aquificia</taxon>
        <taxon>Aquificales</taxon>
        <taxon>Aquificaceae</taxon>
        <taxon>Hydrogenivirga</taxon>
    </lineage>
</organism>
<protein>
    <submittedName>
        <fullName evidence="1">Uncharacterized protein</fullName>
    </submittedName>
</protein>
<proteinExistence type="predicted"/>
<evidence type="ECO:0000313" key="2">
    <source>
        <dbReference type="Proteomes" id="UP000267841"/>
    </source>
</evidence>
<dbReference type="InterPro" id="IPR003787">
    <property type="entry name" value="Sulphur_relay_DsrE/F-like"/>
</dbReference>
<dbReference type="SUPFAM" id="SSF75169">
    <property type="entry name" value="DsrEFH-like"/>
    <property type="match status" value="1"/>
</dbReference>
<dbReference type="Gene3D" id="3.40.1260.10">
    <property type="entry name" value="DsrEFH-like"/>
    <property type="match status" value="1"/>
</dbReference>
<gene>
    <name evidence="1" type="ORF">BCF55_1709</name>
</gene>
<dbReference type="OrthoDB" id="9807925at2"/>